<gene>
    <name evidence="2" type="ORF">AVDCRST_MAG79-1197</name>
</gene>
<feature type="region of interest" description="Disordered" evidence="1">
    <location>
        <begin position="1"/>
        <end position="47"/>
    </location>
</feature>
<protein>
    <submittedName>
        <fullName evidence="2">Uncharacterized protein</fullName>
    </submittedName>
</protein>
<dbReference type="AlphaFoldDB" id="A0A6J4TXA1"/>
<organism evidence="2">
    <name type="scientific">uncultured Thermoleophilia bacterium</name>
    <dbReference type="NCBI Taxonomy" id="1497501"/>
    <lineage>
        <taxon>Bacteria</taxon>
        <taxon>Bacillati</taxon>
        <taxon>Actinomycetota</taxon>
        <taxon>Thermoleophilia</taxon>
        <taxon>environmental samples</taxon>
    </lineage>
</organism>
<name>A0A6J4TXA1_9ACTN</name>
<feature type="non-terminal residue" evidence="2">
    <location>
        <position position="1"/>
    </location>
</feature>
<feature type="compositionally biased region" description="Basic residues" evidence="1">
    <location>
        <begin position="31"/>
        <end position="40"/>
    </location>
</feature>
<evidence type="ECO:0000313" key="2">
    <source>
        <dbReference type="EMBL" id="CAA9534179.1"/>
    </source>
</evidence>
<evidence type="ECO:0000256" key="1">
    <source>
        <dbReference type="SAM" id="MobiDB-lite"/>
    </source>
</evidence>
<proteinExistence type="predicted"/>
<dbReference type="EMBL" id="CADCWC010000194">
    <property type="protein sequence ID" value="CAA9534179.1"/>
    <property type="molecule type" value="Genomic_DNA"/>
</dbReference>
<sequence>ASVLERRSRPSRRHHARYHRRSDAAPVRAIPRPRHVRLRSSRPAPAL</sequence>
<accession>A0A6J4TXA1</accession>
<reference evidence="2" key="1">
    <citation type="submission" date="2020-02" db="EMBL/GenBank/DDBJ databases">
        <authorList>
            <person name="Meier V. D."/>
        </authorList>
    </citation>
    <scope>NUCLEOTIDE SEQUENCE</scope>
    <source>
        <strain evidence="2">AVDCRST_MAG79</strain>
    </source>
</reference>
<feature type="non-terminal residue" evidence="2">
    <location>
        <position position="47"/>
    </location>
</feature>
<feature type="compositionally biased region" description="Basic residues" evidence="1">
    <location>
        <begin position="9"/>
        <end position="20"/>
    </location>
</feature>